<gene>
    <name evidence="3" type="ORF">H0P51_03500</name>
</gene>
<reference evidence="4" key="3">
    <citation type="submission" date="2023-07" db="EMBL/GenBank/DDBJ databases">
        <title>Description of Mycobacterium gordonae subsp. intergordonae subsp.nov. and Mycobacterium gordonae subsp. gordonae subsp. nov.</title>
        <authorList>
            <person name="Huang H."/>
        </authorList>
    </citation>
    <scope>NUCLEOTIDE SEQUENCE [LARGE SCALE GENOMIC DNA]</scope>
    <source>
        <strain evidence="4">24</strain>
    </source>
</reference>
<dbReference type="Gene3D" id="3.10.450.50">
    <property type="match status" value="1"/>
</dbReference>
<reference evidence="4" key="1">
    <citation type="submission" date="2020-07" db="EMBL/GenBank/DDBJ databases">
        <title>Description of Mycobacterium gordonae subsp. intergordonae subsp.nov. and Mycobacterium gordonae subsp. gordonae subsp. nov.</title>
        <authorList>
            <person name="Yu X."/>
        </authorList>
    </citation>
    <scope>NUCLEOTIDE SEQUENCE [LARGE SCALE GENOMIC DNA]</scope>
    <source>
        <strain evidence="4">24</strain>
    </source>
</reference>
<evidence type="ECO:0008006" key="5">
    <source>
        <dbReference type="Google" id="ProtNLM"/>
    </source>
</evidence>
<evidence type="ECO:0000313" key="3">
    <source>
        <dbReference type="EMBL" id="QLL08063.1"/>
    </source>
</evidence>
<reference evidence="3 4" key="2">
    <citation type="submission" date="2020-07" db="EMBL/GenBank/DDBJ databases">
        <authorList>
            <person name="Yu X."/>
        </authorList>
    </citation>
    <scope>NUCLEOTIDE SEQUENCE [LARGE SCALE GENOMIC DNA]</scope>
    <source>
        <strain evidence="4">24</strain>
    </source>
</reference>
<organism evidence="3 4">
    <name type="scientific">Mycobacterium vicinigordonae</name>
    <dbReference type="NCBI Taxonomy" id="1719132"/>
    <lineage>
        <taxon>Bacteria</taxon>
        <taxon>Bacillati</taxon>
        <taxon>Actinomycetota</taxon>
        <taxon>Actinomycetes</taxon>
        <taxon>Mycobacteriales</taxon>
        <taxon>Mycobacteriaceae</taxon>
        <taxon>Mycobacterium</taxon>
    </lineage>
</organism>
<dbReference type="AlphaFoldDB" id="A0A7D6E6S4"/>
<proteinExistence type="predicted"/>
<keyword evidence="2" id="KW-0812">Transmembrane</keyword>
<dbReference type="EMBL" id="CP059165">
    <property type="protein sequence ID" value="QLL08063.1"/>
    <property type="molecule type" value="Genomic_DNA"/>
</dbReference>
<keyword evidence="2" id="KW-0472">Membrane</keyword>
<feature type="transmembrane region" description="Helical" evidence="2">
    <location>
        <begin position="128"/>
        <end position="152"/>
    </location>
</feature>
<feature type="compositionally biased region" description="Pro residues" evidence="1">
    <location>
        <begin position="91"/>
        <end position="105"/>
    </location>
</feature>
<keyword evidence="4" id="KW-1185">Reference proteome</keyword>
<accession>A0A7D6E6S4</accession>
<evidence type="ECO:0000256" key="1">
    <source>
        <dbReference type="SAM" id="MobiDB-lite"/>
    </source>
</evidence>
<dbReference type="InterPro" id="IPR032710">
    <property type="entry name" value="NTF2-like_dom_sf"/>
</dbReference>
<protein>
    <recommendedName>
        <fullName evidence="5">DUF4878 domain-containing protein</fullName>
    </recommendedName>
</protein>
<dbReference type="SUPFAM" id="SSF54427">
    <property type="entry name" value="NTF2-like"/>
    <property type="match status" value="1"/>
</dbReference>
<dbReference type="RefSeq" id="WP_180916663.1">
    <property type="nucleotide sequence ID" value="NZ_CP059165.1"/>
</dbReference>
<evidence type="ECO:0000313" key="4">
    <source>
        <dbReference type="Proteomes" id="UP000510682"/>
    </source>
</evidence>
<name>A0A7D6E6S4_9MYCO</name>
<feature type="compositionally biased region" description="Basic and acidic residues" evidence="1">
    <location>
        <begin position="51"/>
        <end position="66"/>
    </location>
</feature>
<dbReference type="KEGG" id="mgor:H0P51_03500"/>
<keyword evidence="2" id="KW-1133">Transmembrane helix</keyword>
<feature type="region of interest" description="Disordered" evidence="1">
    <location>
        <begin position="1"/>
        <end position="120"/>
    </location>
</feature>
<evidence type="ECO:0000256" key="2">
    <source>
        <dbReference type="SAM" id="Phobius"/>
    </source>
</evidence>
<dbReference type="Proteomes" id="UP000510682">
    <property type="component" value="Chromosome"/>
</dbReference>
<sequence length="269" mass="29378">MPNAPEPDRGGTGSSGKPDPQRNPGDAETETVALAKRQPEESSEAPVPDGQPERRFTAPGFDEKETQVFATATEAPTEIFETRRAPTAGPTAPPVPPPPPLPPKTAVPQSIPARGAGSRTQSLKNRNWGWVLAIVVIVLALAAIAIFGTVLLTRSKHEKASQEDQVRQTIQSFDVAIQRGDLTALRSITCGTTRDGYVDYDEKAWAETYRRVSAAKQYPMIASIDQVVVNGEHAEANVTTFMAYDPQVRSTRSLDLQFRDDQWKICQSR</sequence>